<sequence length="84" mass="8802">MRKFVNIVASALLVSTLAFGPCFAQTGGKATEKSAQTAPKSAVAAADQCTAMTQAGTRCKRKAQAGSKFCWQHDPANKGKKKKA</sequence>
<evidence type="ECO:0000313" key="3">
    <source>
        <dbReference type="Proteomes" id="UP000593892"/>
    </source>
</evidence>
<protein>
    <submittedName>
        <fullName evidence="2">Uncharacterized protein</fullName>
    </submittedName>
</protein>
<dbReference type="EMBL" id="CP063849">
    <property type="protein sequence ID" value="QOY88612.1"/>
    <property type="molecule type" value="Genomic_DNA"/>
</dbReference>
<proteinExistence type="predicted"/>
<gene>
    <name evidence="2" type="ORF">IRI77_01230</name>
</gene>
<dbReference type="RefSeq" id="WP_194450274.1">
    <property type="nucleotide sequence ID" value="NZ_CP063849.1"/>
</dbReference>
<name>A0A7S7SJZ5_PALFE</name>
<feature type="signal peptide" evidence="1">
    <location>
        <begin position="1"/>
        <end position="24"/>
    </location>
</feature>
<feature type="chain" id="PRO_5033002381" evidence="1">
    <location>
        <begin position="25"/>
        <end position="84"/>
    </location>
</feature>
<dbReference type="Proteomes" id="UP000593892">
    <property type="component" value="Chromosome"/>
</dbReference>
<keyword evidence="3" id="KW-1185">Reference proteome</keyword>
<dbReference type="AlphaFoldDB" id="A0A7S7SJZ5"/>
<evidence type="ECO:0000313" key="2">
    <source>
        <dbReference type="EMBL" id="QOY88612.1"/>
    </source>
</evidence>
<keyword evidence="1" id="KW-0732">Signal</keyword>
<evidence type="ECO:0000256" key="1">
    <source>
        <dbReference type="SAM" id="SignalP"/>
    </source>
</evidence>
<dbReference type="KEGG" id="pfer:IRI77_01230"/>
<organism evidence="2 3">
    <name type="scientific">Paludibaculum fermentans</name>
    <dbReference type="NCBI Taxonomy" id="1473598"/>
    <lineage>
        <taxon>Bacteria</taxon>
        <taxon>Pseudomonadati</taxon>
        <taxon>Acidobacteriota</taxon>
        <taxon>Terriglobia</taxon>
        <taxon>Bryobacterales</taxon>
        <taxon>Bryobacteraceae</taxon>
        <taxon>Paludibaculum</taxon>
    </lineage>
</organism>
<reference evidence="2 3" key="1">
    <citation type="submission" date="2020-10" db="EMBL/GenBank/DDBJ databases">
        <title>Complete genome sequence of Paludibaculum fermentans P105T, a facultatively anaerobic acidobacterium capable of dissimilatory Fe(III) reduction.</title>
        <authorList>
            <person name="Dedysh S.N."/>
            <person name="Beletsky A.V."/>
            <person name="Kulichevskaya I.S."/>
            <person name="Mardanov A.V."/>
            <person name="Ravin N.V."/>
        </authorList>
    </citation>
    <scope>NUCLEOTIDE SEQUENCE [LARGE SCALE GENOMIC DNA]</scope>
    <source>
        <strain evidence="2 3">P105</strain>
    </source>
</reference>
<accession>A0A7S7SJZ5</accession>